<protein>
    <recommendedName>
        <fullName evidence="3">ESX-1 secretion-associated protein</fullName>
    </recommendedName>
</protein>
<dbReference type="AlphaFoldDB" id="K0V727"/>
<organism evidence="1 2">
    <name type="scientific">Mycolicibacterium vaccae ATCC 25954</name>
    <dbReference type="NCBI Taxonomy" id="1194972"/>
    <lineage>
        <taxon>Bacteria</taxon>
        <taxon>Bacillati</taxon>
        <taxon>Actinomycetota</taxon>
        <taxon>Actinomycetes</taxon>
        <taxon>Mycobacteriales</taxon>
        <taxon>Mycobacteriaceae</taxon>
        <taxon>Mycolicibacterium</taxon>
    </lineage>
</organism>
<gene>
    <name evidence="1" type="ORF">MVAC_20498</name>
</gene>
<evidence type="ECO:0000313" key="2">
    <source>
        <dbReference type="Proteomes" id="UP000006072"/>
    </source>
</evidence>
<name>K0V727_MYCVA</name>
<dbReference type="RefSeq" id="WP_003929458.1">
    <property type="nucleotide sequence ID" value="NZ_JH814686.1"/>
</dbReference>
<evidence type="ECO:0008006" key="3">
    <source>
        <dbReference type="Google" id="ProtNLM"/>
    </source>
</evidence>
<evidence type="ECO:0000313" key="1">
    <source>
        <dbReference type="EMBL" id="EJZ06844.1"/>
    </source>
</evidence>
<accession>K0V727</accession>
<comment type="caution">
    <text evidence="1">The sequence shown here is derived from an EMBL/GenBank/DDBJ whole genome shotgun (WGS) entry which is preliminary data.</text>
</comment>
<reference evidence="1 2" key="1">
    <citation type="journal article" date="2012" name="J. Bacteriol.">
        <title>Complete Genome Sequence of Mycobacterium vaccae Type Strain ATCC 25954.</title>
        <authorList>
            <person name="Ho Y.S."/>
            <person name="Adroub S.A."/>
            <person name="Abadi M."/>
            <person name="Al Alwan B."/>
            <person name="Alkhateeb R."/>
            <person name="Gao G."/>
            <person name="Ragab A."/>
            <person name="Ali S."/>
            <person name="van Soolingen D."/>
            <person name="Bitter W."/>
            <person name="Pain A."/>
            <person name="Abdallah A.M."/>
        </authorList>
    </citation>
    <scope>NUCLEOTIDE SEQUENCE [LARGE SCALE GENOMIC DNA]</scope>
    <source>
        <strain evidence="1 2">ATCC 25954</strain>
    </source>
</reference>
<dbReference type="Proteomes" id="UP000006072">
    <property type="component" value="Unassembled WGS sequence"/>
</dbReference>
<dbReference type="HOGENOM" id="CLU_179266_0_0_11"/>
<dbReference type="PATRIC" id="fig|1194972.3.peg.4082"/>
<keyword evidence="2" id="KW-1185">Reference proteome</keyword>
<proteinExistence type="predicted"/>
<sequence length="102" mass="9940">MPAPLSVDTASLRAYGSACTAHAADLDAAATRLAAAAAEAAPMFGPVGARFLASLSRAARHEAGVLGGLSGRLTAGRDAASGSAQAYAVSEGAAAARVTGRW</sequence>
<dbReference type="EMBL" id="ALQA01000051">
    <property type="protein sequence ID" value="EJZ06844.1"/>
    <property type="molecule type" value="Genomic_DNA"/>
</dbReference>